<feature type="binding site" evidence="17">
    <location>
        <position position="252"/>
    </location>
    <ligand>
        <name>FAD</name>
        <dbReference type="ChEBI" id="CHEBI:57692"/>
    </ligand>
</feature>
<evidence type="ECO:0000256" key="15">
    <source>
        <dbReference type="ARBA" id="ARBA00023284"/>
    </source>
</evidence>
<feature type="binding site" evidence="17">
    <location>
        <position position="182"/>
    </location>
    <ligand>
        <name>FAD</name>
        <dbReference type="ChEBI" id="CHEBI:57692"/>
    </ligand>
</feature>
<evidence type="ECO:0000256" key="12">
    <source>
        <dbReference type="ARBA" id="ARBA00023136"/>
    </source>
</evidence>
<dbReference type="GO" id="GO:0005789">
    <property type="term" value="C:endoplasmic reticulum membrane"/>
    <property type="evidence" value="ECO:0007669"/>
    <property type="project" value="UniProtKB-SubCell"/>
</dbReference>
<keyword evidence="22" id="KW-1185">Reference proteome</keyword>
<sequence>MRFLYLPVLLSSLCWALQEFPPAAGSLPPAEALVKKPIVRYDAQSIHQFNNTPYKDYDKFINSVIEESAGVTFSEINDLNGQIRPEMVKVTHENFFRIFRLDLFKQCPFWSGTEGFCMHRSCAVDTIDDWKDLPAVWQPEALGAIENASPASQDNSKDYCEIDEVNEDTVYVDLVQNPERFTGYGGDQSFQIWKSIYSENCFNLGHDQCVEKNFYYKLISGMHASISTHLSNEYLDLKTKQYGPNLKQFMFRVGDFPDRIENIYLNYIIVLKALIKLESSGILDNLEFSDDEQFRSKEVELKDELRDIIKPSYHLGDDTAECLFDENSLFQSADAAEIKDEIKENFRNVSRIMDCVHCDRCRLWGKVQTTGYGTALKVLFDLQKGKDYGNSTYDISKVELIALVNTFDRLSRSVESIKNFKKMYDVAIKAEEEGERVGEEDDAGNSISNVSGVDSSSIVGDQVDFTNPDVFESGGKIEAEYNDIVFPYKGKNTVKAAFYTELNNVWGALQLIFRSYQIFPKVVYNWCLIRVVYYWNKFVGHVQQDFDVNRLYHQEL</sequence>
<dbReference type="FunCoup" id="A0A448YTC9">
    <property type="interactions" value="775"/>
</dbReference>
<evidence type="ECO:0000256" key="6">
    <source>
        <dbReference type="ARBA" id="ARBA00022630"/>
    </source>
</evidence>
<evidence type="ECO:0000256" key="11">
    <source>
        <dbReference type="ARBA" id="ARBA00023002"/>
    </source>
</evidence>
<evidence type="ECO:0000256" key="5">
    <source>
        <dbReference type="ARBA" id="ARBA00022448"/>
    </source>
</evidence>
<dbReference type="GO" id="GO:0071949">
    <property type="term" value="F:FAD binding"/>
    <property type="evidence" value="ECO:0007669"/>
    <property type="project" value="InterPro"/>
</dbReference>
<dbReference type="InterPro" id="IPR037192">
    <property type="entry name" value="ERO1-like_sf"/>
</dbReference>
<gene>
    <name evidence="21" type="ORF">BRENAR_LOCUS4897</name>
</gene>
<dbReference type="GO" id="GO:0015035">
    <property type="term" value="F:protein-disulfide reductase activity"/>
    <property type="evidence" value="ECO:0007669"/>
    <property type="project" value="InterPro"/>
</dbReference>
<feature type="binding site" evidence="17">
    <location>
        <position position="223"/>
    </location>
    <ligand>
        <name>FAD</name>
        <dbReference type="ChEBI" id="CHEBI:57692"/>
    </ligand>
</feature>
<comment type="subunit">
    <text evidence="4">May function both as a monomer and a homodimer.</text>
</comment>
<dbReference type="GO" id="GO:0016972">
    <property type="term" value="F:thiol oxidase activity"/>
    <property type="evidence" value="ECO:0007669"/>
    <property type="project" value="InterPro"/>
</dbReference>
<keyword evidence="8" id="KW-0256">Endoplasmic reticulum</keyword>
<evidence type="ECO:0000313" key="22">
    <source>
        <dbReference type="Proteomes" id="UP000290900"/>
    </source>
</evidence>
<reference evidence="21 22" key="1">
    <citation type="submission" date="2018-12" db="EMBL/GenBank/DDBJ databases">
        <authorList>
            <person name="Tiukova I."/>
            <person name="Dainat J."/>
        </authorList>
    </citation>
    <scope>NUCLEOTIDE SEQUENCE [LARGE SCALE GENOMIC DNA]</scope>
</reference>
<evidence type="ECO:0000256" key="14">
    <source>
        <dbReference type="ARBA" id="ARBA00023180"/>
    </source>
</evidence>
<evidence type="ECO:0000256" key="13">
    <source>
        <dbReference type="ARBA" id="ARBA00023157"/>
    </source>
</evidence>
<evidence type="ECO:0000313" key="21">
    <source>
        <dbReference type="EMBL" id="VEU24169.1"/>
    </source>
</evidence>
<dbReference type="PIRSF" id="PIRSF017205">
    <property type="entry name" value="ERO1"/>
    <property type="match status" value="1"/>
</dbReference>
<keyword evidence="9 17" id="KW-0274">FAD</keyword>
<comment type="subcellular location">
    <subcellularLocation>
        <location evidence="2">Endoplasmic reticulum membrane</location>
        <topology evidence="2">Peripheral membrane protein</topology>
        <orientation evidence="2">Lumenal side</orientation>
    </subcellularLocation>
</comment>
<evidence type="ECO:0000256" key="7">
    <source>
        <dbReference type="ARBA" id="ARBA00022729"/>
    </source>
</evidence>
<evidence type="ECO:0000256" key="4">
    <source>
        <dbReference type="ARBA" id="ARBA00011802"/>
    </source>
</evidence>
<evidence type="ECO:0000256" key="3">
    <source>
        <dbReference type="ARBA" id="ARBA00008277"/>
    </source>
</evidence>
<dbReference type="EMBL" id="CAACVR010000075">
    <property type="protein sequence ID" value="VEU24169.1"/>
    <property type="molecule type" value="Genomic_DNA"/>
</dbReference>
<evidence type="ECO:0000256" key="1">
    <source>
        <dbReference type="ARBA" id="ARBA00001974"/>
    </source>
</evidence>
<keyword evidence="10" id="KW-0249">Electron transport</keyword>
<dbReference type="GO" id="GO:0034975">
    <property type="term" value="P:protein folding in endoplasmic reticulum"/>
    <property type="evidence" value="ECO:0007669"/>
    <property type="project" value="InterPro"/>
</dbReference>
<feature type="chain" id="PRO_5019317776" evidence="20">
    <location>
        <begin position="17"/>
        <end position="556"/>
    </location>
</feature>
<organism evidence="21 22">
    <name type="scientific">Brettanomyces naardenensis</name>
    <name type="common">Yeast</name>
    <dbReference type="NCBI Taxonomy" id="13370"/>
    <lineage>
        <taxon>Eukaryota</taxon>
        <taxon>Fungi</taxon>
        <taxon>Dikarya</taxon>
        <taxon>Ascomycota</taxon>
        <taxon>Saccharomycotina</taxon>
        <taxon>Pichiomycetes</taxon>
        <taxon>Pichiales</taxon>
        <taxon>Pichiaceae</taxon>
        <taxon>Brettanomyces</taxon>
    </lineage>
</organism>
<feature type="binding site" evidence="17">
    <location>
        <position position="193"/>
    </location>
    <ligand>
        <name>FAD</name>
        <dbReference type="ChEBI" id="CHEBI:57692"/>
    </ligand>
</feature>
<dbReference type="InParanoid" id="A0A448YTC9"/>
<feature type="region of interest" description="Disordered" evidence="19">
    <location>
        <begin position="435"/>
        <end position="461"/>
    </location>
</feature>
<protein>
    <submittedName>
        <fullName evidence="21">DEKNAAC105386</fullName>
    </submittedName>
</protein>
<dbReference type="OrthoDB" id="269384at2759"/>
<feature type="signal peptide" evidence="20">
    <location>
        <begin position="1"/>
        <end position="16"/>
    </location>
</feature>
<feature type="binding site" evidence="17">
    <location>
        <position position="220"/>
    </location>
    <ligand>
        <name>FAD</name>
        <dbReference type="ChEBI" id="CHEBI:57692"/>
    </ligand>
</feature>
<keyword evidence="7 20" id="KW-0732">Signal</keyword>
<evidence type="ECO:0000256" key="17">
    <source>
        <dbReference type="PIRSR" id="PIRSR017205-2"/>
    </source>
</evidence>
<evidence type="ECO:0000256" key="19">
    <source>
        <dbReference type="SAM" id="MobiDB-lite"/>
    </source>
</evidence>
<keyword evidence="13 18" id="KW-1015">Disulfide bond</keyword>
<keyword evidence="12" id="KW-0472">Membrane</keyword>
<keyword evidence="15" id="KW-0676">Redox-active center</keyword>
<evidence type="ECO:0000256" key="20">
    <source>
        <dbReference type="SAM" id="SignalP"/>
    </source>
</evidence>
<comment type="similarity">
    <text evidence="3">Belongs to the EROs family.</text>
</comment>
<dbReference type="Pfam" id="PF04137">
    <property type="entry name" value="ERO1"/>
    <property type="match status" value="1"/>
</dbReference>
<evidence type="ECO:0000256" key="18">
    <source>
        <dbReference type="PIRSR" id="PIRSR017205-3"/>
    </source>
</evidence>
<dbReference type="STRING" id="13370.A0A448YTC9"/>
<evidence type="ECO:0000256" key="8">
    <source>
        <dbReference type="ARBA" id="ARBA00022824"/>
    </source>
</evidence>
<dbReference type="Proteomes" id="UP000290900">
    <property type="component" value="Unassembled WGS sequence"/>
</dbReference>
<dbReference type="AlphaFoldDB" id="A0A448YTC9"/>
<feature type="disulfide bond" description="Redox-active" evidence="18">
    <location>
        <begin position="358"/>
        <end position="361"/>
    </location>
</feature>
<dbReference type="PANTHER" id="PTHR12613:SF0">
    <property type="entry name" value="ERO1-LIKE PROTEIN"/>
    <property type="match status" value="1"/>
</dbReference>
<feature type="active site" evidence="16">
    <location>
        <position position="361"/>
    </location>
</feature>
<comment type="cofactor">
    <cofactor evidence="1 17">
        <name>FAD</name>
        <dbReference type="ChEBI" id="CHEBI:57692"/>
    </cofactor>
</comment>
<feature type="compositionally biased region" description="Low complexity" evidence="19">
    <location>
        <begin position="444"/>
        <end position="461"/>
    </location>
</feature>
<accession>A0A448YTC9</accession>
<feature type="active site" description="Nucleophile" evidence="16">
    <location>
        <position position="358"/>
    </location>
</feature>
<keyword evidence="5" id="KW-0813">Transport</keyword>
<evidence type="ECO:0000256" key="9">
    <source>
        <dbReference type="ARBA" id="ARBA00022827"/>
    </source>
</evidence>
<evidence type="ECO:0000256" key="2">
    <source>
        <dbReference type="ARBA" id="ARBA00004367"/>
    </source>
</evidence>
<keyword evidence="6" id="KW-0285">Flavoprotein</keyword>
<name>A0A448YTC9_BRENA</name>
<keyword evidence="11" id="KW-0560">Oxidoreductase</keyword>
<feature type="binding site" evidence="17">
    <location>
        <position position="180"/>
    </location>
    <ligand>
        <name>FAD</name>
        <dbReference type="ChEBI" id="CHEBI:57692"/>
    </ligand>
</feature>
<dbReference type="InterPro" id="IPR007266">
    <property type="entry name" value="Ero1"/>
</dbReference>
<keyword evidence="14" id="KW-0325">Glycoprotein</keyword>
<feature type="disulfide bond" description="Redox-active" evidence="18">
    <location>
        <begin position="117"/>
        <end position="122"/>
    </location>
</feature>
<evidence type="ECO:0000256" key="16">
    <source>
        <dbReference type="PIRSR" id="PIRSR017205-1"/>
    </source>
</evidence>
<dbReference type="SUPFAM" id="SSF110019">
    <property type="entry name" value="ERO1-like"/>
    <property type="match status" value="1"/>
</dbReference>
<proteinExistence type="inferred from homology"/>
<dbReference type="PANTHER" id="PTHR12613">
    <property type="entry name" value="ERO1-RELATED"/>
    <property type="match status" value="1"/>
</dbReference>
<evidence type="ECO:0000256" key="10">
    <source>
        <dbReference type="ARBA" id="ARBA00022982"/>
    </source>
</evidence>